<dbReference type="GeneID" id="108675094"/>
<dbReference type="Proteomes" id="UP000694843">
    <property type="component" value="Unplaced"/>
</dbReference>
<gene>
    <name evidence="11" type="primary">LOC108675094</name>
</gene>
<dbReference type="GO" id="GO:0045259">
    <property type="term" value="C:proton-transporting ATP synthase complex"/>
    <property type="evidence" value="ECO:0007669"/>
    <property type="project" value="UniProtKB-KW"/>
</dbReference>
<keyword evidence="4" id="KW-0138">CF(0)</keyword>
<evidence type="ECO:0000313" key="11">
    <source>
        <dbReference type="RefSeq" id="XP_018018568.1"/>
    </source>
</evidence>
<keyword evidence="5" id="KW-0375">Hydrogen ion transport</keyword>
<dbReference type="AlphaFoldDB" id="A0A8B7NXR8"/>
<comment type="subcellular location">
    <subcellularLocation>
        <location evidence="1">Mitochondrion inner membrane</location>
    </subcellularLocation>
</comment>
<keyword evidence="6" id="KW-0999">Mitochondrion inner membrane</keyword>
<evidence type="ECO:0000256" key="6">
    <source>
        <dbReference type="ARBA" id="ARBA00022792"/>
    </source>
</evidence>
<dbReference type="GO" id="GO:0015986">
    <property type="term" value="P:proton motive force-driven ATP synthesis"/>
    <property type="evidence" value="ECO:0007669"/>
    <property type="project" value="InterPro"/>
</dbReference>
<evidence type="ECO:0000256" key="2">
    <source>
        <dbReference type="ARBA" id="ARBA00006842"/>
    </source>
</evidence>
<dbReference type="Gene3D" id="6.10.280.70">
    <property type="match status" value="1"/>
</dbReference>
<evidence type="ECO:0000256" key="7">
    <source>
        <dbReference type="ARBA" id="ARBA00023065"/>
    </source>
</evidence>
<comment type="similarity">
    <text evidence="2">Belongs to the ATPase d subunit family.</text>
</comment>
<dbReference type="SUPFAM" id="SSF161065">
    <property type="entry name" value="ATP synthase D chain-like"/>
    <property type="match status" value="1"/>
</dbReference>
<keyword evidence="3" id="KW-0813">Transport</keyword>
<evidence type="ECO:0000256" key="5">
    <source>
        <dbReference type="ARBA" id="ARBA00022781"/>
    </source>
</evidence>
<dbReference type="InterPro" id="IPR008689">
    <property type="entry name" value="ATP_synth_F0_dsu_mt"/>
</dbReference>
<dbReference type="OMA" id="MIAVEEF"/>
<accession>A0A8B7NXR8</accession>
<keyword evidence="9" id="KW-0472">Membrane</keyword>
<organism evidence="10 11">
    <name type="scientific">Hyalella azteca</name>
    <name type="common">Amphipod</name>
    <dbReference type="NCBI Taxonomy" id="294128"/>
    <lineage>
        <taxon>Eukaryota</taxon>
        <taxon>Metazoa</taxon>
        <taxon>Ecdysozoa</taxon>
        <taxon>Arthropoda</taxon>
        <taxon>Crustacea</taxon>
        <taxon>Multicrustacea</taxon>
        <taxon>Malacostraca</taxon>
        <taxon>Eumalacostraca</taxon>
        <taxon>Peracarida</taxon>
        <taxon>Amphipoda</taxon>
        <taxon>Senticaudata</taxon>
        <taxon>Talitrida</taxon>
        <taxon>Talitroidea</taxon>
        <taxon>Hyalellidae</taxon>
        <taxon>Hyalella</taxon>
    </lineage>
</organism>
<dbReference type="RefSeq" id="XP_018018568.1">
    <property type="nucleotide sequence ID" value="XM_018163079.2"/>
</dbReference>
<proteinExistence type="inferred from homology"/>
<keyword evidence="7" id="KW-0406">Ion transport</keyword>
<dbReference type="Pfam" id="PF05873">
    <property type="entry name" value="Mt_ATP-synt_D"/>
    <property type="match status" value="1"/>
</dbReference>
<evidence type="ECO:0000256" key="1">
    <source>
        <dbReference type="ARBA" id="ARBA00004273"/>
    </source>
</evidence>
<dbReference type="GO" id="GO:0015078">
    <property type="term" value="F:proton transmembrane transporter activity"/>
    <property type="evidence" value="ECO:0007669"/>
    <property type="project" value="InterPro"/>
</dbReference>
<name>A0A8B7NXR8_HYAAZ</name>
<dbReference type="KEGG" id="hazt:108675094"/>
<evidence type="ECO:0000313" key="10">
    <source>
        <dbReference type="Proteomes" id="UP000694843"/>
    </source>
</evidence>
<dbReference type="PANTHER" id="PTHR12700">
    <property type="entry name" value="ATP SYNTHASE SUBUNIT D, MITOCHONDRIAL"/>
    <property type="match status" value="1"/>
</dbReference>
<dbReference type="GO" id="GO:0005743">
    <property type="term" value="C:mitochondrial inner membrane"/>
    <property type="evidence" value="ECO:0007669"/>
    <property type="project" value="UniProtKB-SubCell"/>
</dbReference>
<dbReference type="InterPro" id="IPR036228">
    <property type="entry name" value="ATP_synth_F0_dsu_sf_mt"/>
</dbReference>
<keyword evidence="8" id="KW-0496">Mitochondrion</keyword>
<evidence type="ECO:0000256" key="4">
    <source>
        <dbReference type="ARBA" id="ARBA00022547"/>
    </source>
</evidence>
<evidence type="ECO:0000256" key="3">
    <source>
        <dbReference type="ARBA" id="ARBA00022448"/>
    </source>
</evidence>
<dbReference type="OrthoDB" id="35799at2759"/>
<keyword evidence="10" id="KW-1185">Reference proteome</keyword>
<sequence length="144" mass="16789">MKNPFYRVASLPKDLPAINWTQYEGRVSVPNMVAEFQKQYQALTVPYPKDVYTSKIDEQEKATMIAVEEFVKKMQASVVSMKAELAKVEAMMPITEMNLEEYFDAFPNHALDSFERPTMWPHIEECQPEYLERMAKEGKFDEAH</sequence>
<protein>
    <submittedName>
        <fullName evidence="11">ATP synthase subunit d, mitochondrial</fullName>
    </submittedName>
</protein>
<evidence type="ECO:0000256" key="9">
    <source>
        <dbReference type="ARBA" id="ARBA00023136"/>
    </source>
</evidence>
<evidence type="ECO:0000256" key="8">
    <source>
        <dbReference type="ARBA" id="ARBA00023128"/>
    </source>
</evidence>
<reference evidence="11" key="1">
    <citation type="submission" date="2025-08" db="UniProtKB">
        <authorList>
            <consortium name="RefSeq"/>
        </authorList>
    </citation>
    <scope>IDENTIFICATION</scope>
    <source>
        <tissue evidence="11">Whole organism</tissue>
    </source>
</reference>
<dbReference type="PIRSF" id="PIRSF005514">
    <property type="entry name" value="ATPase_F0_D_mt"/>
    <property type="match status" value="1"/>
</dbReference>